<dbReference type="Pfam" id="PF01112">
    <property type="entry name" value="Asparaginase_2"/>
    <property type="match status" value="1"/>
</dbReference>
<dbReference type="Gene3D" id="3.60.20.30">
    <property type="entry name" value="(Glycosyl)asparaginase"/>
    <property type="match status" value="1"/>
</dbReference>
<evidence type="ECO:0000313" key="2">
    <source>
        <dbReference type="EMBL" id="KAK7715729.1"/>
    </source>
</evidence>
<reference evidence="2 3" key="1">
    <citation type="submission" date="2024-02" db="EMBL/GenBank/DDBJ databases">
        <title>De novo assembly and annotation of 12 fungi associated with fruit tree decline syndrome in Ontario, Canada.</title>
        <authorList>
            <person name="Sulman M."/>
            <person name="Ellouze W."/>
            <person name="Ilyukhin E."/>
        </authorList>
    </citation>
    <scope>NUCLEOTIDE SEQUENCE [LARGE SCALE GENOMIC DNA]</scope>
    <source>
        <strain evidence="2 3">M169</strain>
    </source>
</reference>
<keyword evidence="3" id="KW-1185">Reference proteome</keyword>
<evidence type="ECO:0000313" key="3">
    <source>
        <dbReference type="Proteomes" id="UP001430848"/>
    </source>
</evidence>
<gene>
    <name evidence="2" type="ORF">SLS63_011318</name>
</gene>
<dbReference type="Pfam" id="PF24809">
    <property type="entry name" value="DUF7708"/>
    <property type="match status" value="1"/>
</dbReference>
<dbReference type="Proteomes" id="UP001430848">
    <property type="component" value="Unassembled WGS sequence"/>
</dbReference>
<dbReference type="PANTHER" id="PTHR10188">
    <property type="entry name" value="L-ASPARAGINASE"/>
    <property type="match status" value="1"/>
</dbReference>
<protein>
    <recommendedName>
        <fullName evidence="1">DUF7708 domain-containing protein</fullName>
    </recommendedName>
</protein>
<dbReference type="EMBL" id="JAKNSF020000105">
    <property type="protein sequence ID" value="KAK7715729.1"/>
    <property type="molecule type" value="Genomic_DNA"/>
</dbReference>
<evidence type="ECO:0000259" key="1">
    <source>
        <dbReference type="Pfam" id="PF24809"/>
    </source>
</evidence>
<organism evidence="2 3">
    <name type="scientific">Diaporthe eres</name>
    <name type="common">Phomopsis oblonga</name>
    <dbReference type="NCBI Taxonomy" id="83184"/>
    <lineage>
        <taxon>Eukaryota</taxon>
        <taxon>Fungi</taxon>
        <taxon>Dikarya</taxon>
        <taxon>Ascomycota</taxon>
        <taxon>Pezizomycotina</taxon>
        <taxon>Sordariomycetes</taxon>
        <taxon>Sordariomycetidae</taxon>
        <taxon>Diaporthales</taxon>
        <taxon>Diaporthaceae</taxon>
        <taxon>Diaporthe</taxon>
        <taxon>Diaporthe eres species complex</taxon>
    </lineage>
</organism>
<sequence length="949" mass="102943">MSGTSSSVLETAFKRAALQFSKEEDHEQDAEFSVRPNKNDSLRNVQLAIKDCTARYEARKPDSKALEWLRLLSGKLVFYEGVVDVLIQQHPESVSLIWGGMKFLLLGVINHEKTVKGLAKALSEIADALPRVEVRSDLFPTDRMKAAVSQLCAHILMFLTRAHKWYCEGRLKRTIHSFTQPFDLRYGDILEEIKDGSLVVKDLAACGQSVELRHVNRKIDQIGDTMTVNFSRIDSTLDTVVANINNLNARSIAAEALQTQRFKEISTATSREILLHFECSLLEHPLTTCTVISSTTIDTNRQLSDLQFAQIMQSIADPNLWDPRKTLNYLLVHQKRSSQNQARQLSEGFWEFVRMRRWTKSKDSDISVVKGDFRSRHALRCFSVDMIEQLRLKQIPVLFALGTSQEGAAAKSMSTEDLLKYLVRQALDLRRSGQTEKSMSLSAAAFSGNLSEQEWFSLLQHLLCGLSGRVYFVVDLELLNRNFISPSGFHWLSAFLGLFKSVAEWGAQLTIKILLVSYSSELPFDTTRDEYAGFIIPAKKTKLAAQRRKGRAVAARGRGHWETRQASLCALLSSPKLGTAATAQTRGIMKLYLALGSLVLRAGRTAAQASPGLPMVINTWGGPFTAATDTAYLSLVATSATALDAVQIGCATCERNQCDGSVGFGGSPDENCETTLDAMIQDGTTMKSGAVAGLRRVRDAIAVARLVLDYTEHTLLAGDLATEFAVGFGGLAEENLTTADSAASCSEWRAAGCQPNYRAGTLVPDASTACGPYAPAAPSGAATSTIATREVELKTRRSSAYGTSAGRSHDTISMIAIHVDGTMAAGTSTNGASHKVPGRVGDGPITGSGSYVDGEVGGCGATGDGDIMMRFLPCYQAVESLRRGMTPQEAAEDAVSRMIKKYPAAATGIVVVNNKGEHGGAASGWTFTYAYRGGTMNGTEVVTVPPLST</sequence>
<name>A0ABR1NUM9_DIAER</name>
<accession>A0ABR1NUM9</accession>
<dbReference type="PANTHER" id="PTHR10188:SF6">
    <property type="entry name" value="N(4)-(BETA-N-ACETYLGLUCOSAMINYL)-L-ASPARAGINASE"/>
    <property type="match status" value="1"/>
</dbReference>
<comment type="caution">
    <text evidence="2">The sequence shown here is derived from an EMBL/GenBank/DDBJ whole genome shotgun (WGS) entry which is preliminary data.</text>
</comment>
<dbReference type="InterPro" id="IPR000246">
    <property type="entry name" value="Peptidase_T2"/>
</dbReference>
<dbReference type="CDD" id="cd04513">
    <property type="entry name" value="Glycosylasparaginase"/>
    <property type="match status" value="1"/>
</dbReference>
<dbReference type="SUPFAM" id="SSF56235">
    <property type="entry name" value="N-terminal nucleophile aminohydrolases (Ntn hydrolases)"/>
    <property type="match status" value="1"/>
</dbReference>
<proteinExistence type="predicted"/>
<feature type="domain" description="DUF7708" evidence="1">
    <location>
        <begin position="67"/>
        <end position="211"/>
    </location>
</feature>
<dbReference type="InterPro" id="IPR029055">
    <property type="entry name" value="Ntn_hydrolases_N"/>
</dbReference>
<dbReference type="InterPro" id="IPR056125">
    <property type="entry name" value="DUF7708"/>
</dbReference>